<dbReference type="EC" id="6.3.4.20" evidence="9"/>
<comment type="caution">
    <text evidence="11">The sequence shown here is derived from an EMBL/GenBank/DDBJ whole genome shotgun (WGS) entry which is preliminary data.</text>
</comment>
<dbReference type="InterPro" id="IPR018317">
    <property type="entry name" value="QueC"/>
</dbReference>
<organism evidence="11 12">
    <name type="scientific">SAR86 cluster bacterium BACL1 MAG-120820-bin45</name>
    <dbReference type="NCBI Taxonomy" id="1655612"/>
    <lineage>
        <taxon>Bacteria</taxon>
        <taxon>Pseudomonadati</taxon>
        <taxon>Pseudomonadota</taxon>
        <taxon>Gammaproteobacteria</taxon>
        <taxon>SAR86 cluster</taxon>
    </lineage>
</organism>
<comment type="catalytic activity">
    <reaction evidence="10">
        <text>7-carboxy-7-carbaguanine + NH4(+) + 2 ATP = 7-cyano-7-carbaguanine + 2 AMP + 2 diphosphate + 2 H(+)</text>
        <dbReference type="Rhea" id="RHEA:27982"/>
        <dbReference type="ChEBI" id="CHEBI:15378"/>
        <dbReference type="ChEBI" id="CHEBI:28938"/>
        <dbReference type="ChEBI" id="CHEBI:30616"/>
        <dbReference type="ChEBI" id="CHEBI:33019"/>
        <dbReference type="ChEBI" id="CHEBI:45075"/>
        <dbReference type="ChEBI" id="CHEBI:61036"/>
        <dbReference type="ChEBI" id="CHEBI:456215"/>
        <dbReference type="EC" id="6.3.4.20"/>
    </reaction>
</comment>
<keyword evidence="5" id="KW-0671">Queuosine biosynthesis</keyword>
<keyword evidence="7" id="KW-0067">ATP-binding</keyword>
<name>A0A0R2U7A2_9GAMM</name>
<evidence type="ECO:0000256" key="4">
    <source>
        <dbReference type="ARBA" id="ARBA00022741"/>
    </source>
</evidence>
<dbReference type="Proteomes" id="UP000051027">
    <property type="component" value="Unassembled WGS sequence"/>
</dbReference>
<evidence type="ECO:0000256" key="7">
    <source>
        <dbReference type="ARBA" id="ARBA00022840"/>
    </source>
</evidence>
<evidence type="ECO:0000313" key="11">
    <source>
        <dbReference type="EMBL" id="KRO93570.1"/>
    </source>
</evidence>
<dbReference type="STRING" id="1655612.ABS10_07025"/>
<comment type="pathway">
    <text evidence="1">Purine metabolism; 7-cyano-7-deazaguanine biosynthesis.</text>
</comment>
<evidence type="ECO:0000256" key="2">
    <source>
        <dbReference type="ARBA" id="ARBA00022598"/>
    </source>
</evidence>
<comment type="similarity">
    <text evidence="8">Belongs to the QueC family.</text>
</comment>
<evidence type="ECO:0000256" key="3">
    <source>
        <dbReference type="ARBA" id="ARBA00022723"/>
    </source>
</evidence>
<accession>A0A0R2U7A2</accession>
<evidence type="ECO:0000256" key="6">
    <source>
        <dbReference type="ARBA" id="ARBA00022833"/>
    </source>
</evidence>
<dbReference type="GO" id="GO:0016874">
    <property type="term" value="F:ligase activity"/>
    <property type="evidence" value="ECO:0007669"/>
    <property type="project" value="UniProtKB-KW"/>
</dbReference>
<keyword evidence="2" id="KW-0436">Ligase</keyword>
<dbReference type="AlphaFoldDB" id="A0A0R2U7A2"/>
<keyword evidence="3" id="KW-0479">Metal-binding</keyword>
<dbReference type="GO" id="GO:0046872">
    <property type="term" value="F:metal ion binding"/>
    <property type="evidence" value="ECO:0007669"/>
    <property type="project" value="UniProtKB-KW"/>
</dbReference>
<sequence length="155" mass="17114">MESIFAASALTSNSIDMPHGSYQAESMQSTIVPNRNMLFISHAIAYAISKNIKQVWYGAHAGDHFIYPDCRPEFLSAMNAVAQICHTFPISVEAPFLNYSKAEIVKIGLDLGIDYSKTWTCYEGQDLACGKCGSCNERLEAFALNNTADPLTYQD</sequence>
<evidence type="ECO:0000256" key="8">
    <source>
        <dbReference type="ARBA" id="ARBA00037993"/>
    </source>
</evidence>
<protein>
    <recommendedName>
        <fullName evidence="9">7-cyano-7-deazaguanine synthase</fullName>
        <ecNumber evidence="9">6.3.4.20</ecNumber>
    </recommendedName>
</protein>
<evidence type="ECO:0000256" key="10">
    <source>
        <dbReference type="ARBA" id="ARBA00047890"/>
    </source>
</evidence>
<dbReference type="EMBL" id="LICS01000183">
    <property type="protein sequence ID" value="KRO93570.1"/>
    <property type="molecule type" value="Genomic_DNA"/>
</dbReference>
<dbReference type="GO" id="GO:0005524">
    <property type="term" value="F:ATP binding"/>
    <property type="evidence" value="ECO:0007669"/>
    <property type="project" value="UniProtKB-KW"/>
</dbReference>
<proteinExistence type="inferred from homology"/>
<evidence type="ECO:0000256" key="1">
    <source>
        <dbReference type="ARBA" id="ARBA00005061"/>
    </source>
</evidence>
<gene>
    <name evidence="11" type="ORF">ABS10_07025</name>
</gene>
<evidence type="ECO:0000256" key="5">
    <source>
        <dbReference type="ARBA" id="ARBA00022785"/>
    </source>
</evidence>
<keyword evidence="6" id="KW-0862">Zinc</keyword>
<dbReference type="Pfam" id="PF06508">
    <property type="entry name" value="QueC"/>
    <property type="match status" value="1"/>
</dbReference>
<keyword evidence="4" id="KW-0547">Nucleotide-binding</keyword>
<dbReference type="SUPFAM" id="SSF52402">
    <property type="entry name" value="Adenine nucleotide alpha hydrolases-like"/>
    <property type="match status" value="1"/>
</dbReference>
<dbReference type="InterPro" id="IPR014729">
    <property type="entry name" value="Rossmann-like_a/b/a_fold"/>
</dbReference>
<evidence type="ECO:0000313" key="12">
    <source>
        <dbReference type="Proteomes" id="UP000051027"/>
    </source>
</evidence>
<reference evidence="11 12" key="1">
    <citation type="submission" date="2015-10" db="EMBL/GenBank/DDBJ databases">
        <title>Metagenome-Assembled Genomes uncover a global brackish microbiome.</title>
        <authorList>
            <person name="Hugerth L.W."/>
            <person name="Larsson J."/>
            <person name="Alneberg J."/>
            <person name="Lindh M.V."/>
            <person name="Legrand C."/>
            <person name="Pinhassi J."/>
            <person name="Andersson A.F."/>
        </authorList>
    </citation>
    <scope>NUCLEOTIDE SEQUENCE [LARGE SCALE GENOMIC DNA]</scope>
    <source>
        <strain evidence="11">BACL1 MAG-120820-bin45</strain>
    </source>
</reference>
<dbReference type="PANTHER" id="PTHR42914:SF1">
    <property type="entry name" value="7-CYANO-7-DEAZAGUANINE SYNTHASE"/>
    <property type="match status" value="1"/>
</dbReference>
<dbReference type="Gene3D" id="3.40.50.620">
    <property type="entry name" value="HUPs"/>
    <property type="match status" value="1"/>
</dbReference>
<evidence type="ECO:0000256" key="9">
    <source>
        <dbReference type="ARBA" id="ARBA00039149"/>
    </source>
</evidence>
<dbReference type="PANTHER" id="PTHR42914">
    <property type="entry name" value="7-CYANO-7-DEAZAGUANINE SYNTHASE"/>
    <property type="match status" value="1"/>
</dbReference>
<dbReference type="CDD" id="cd01995">
    <property type="entry name" value="QueC-like"/>
    <property type="match status" value="1"/>
</dbReference>
<dbReference type="GO" id="GO:0008616">
    <property type="term" value="P:tRNA queuosine(34) biosynthetic process"/>
    <property type="evidence" value="ECO:0007669"/>
    <property type="project" value="UniProtKB-KW"/>
</dbReference>